<dbReference type="PROSITE" id="PS00761">
    <property type="entry name" value="SPASE_I_3"/>
    <property type="match status" value="1"/>
</dbReference>
<evidence type="ECO:0000256" key="5">
    <source>
        <dbReference type="ARBA" id="ARBA00022670"/>
    </source>
</evidence>
<keyword evidence="6 7" id="KW-0378">Hydrolase</keyword>
<keyword evidence="5 7" id="KW-0645">Protease</keyword>
<evidence type="ECO:0000313" key="10">
    <source>
        <dbReference type="Proteomes" id="UP001501586"/>
    </source>
</evidence>
<accession>A0ABP8ELX6</accession>
<comment type="caution">
    <text evidence="9">The sequence shown here is derived from an EMBL/GenBank/DDBJ whole genome shotgun (WGS) entry which is preliminary data.</text>
</comment>
<dbReference type="InterPro" id="IPR019756">
    <property type="entry name" value="Pept_S26A_signal_pept_1_Ser-AS"/>
</dbReference>
<name>A0ABP8ELX6_9MICO</name>
<evidence type="ECO:0000256" key="6">
    <source>
        <dbReference type="ARBA" id="ARBA00022801"/>
    </source>
</evidence>
<dbReference type="InterPro" id="IPR019533">
    <property type="entry name" value="Peptidase_S26"/>
</dbReference>
<comment type="similarity">
    <text evidence="3 7">Belongs to the peptidase S26 family.</text>
</comment>
<comment type="subcellular location">
    <subcellularLocation>
        <location evidence="2">Cell membrane</location>
        <topology evidence="2">Single-pass type II membrane protein</topology>
    </subcellularLocation>
    <subcellularLocation>
        <location evidence="7">Membrane</location>
        <topology evidence="7">Single-pass type II membrane protein</topology>
    </subcellularLocation>
</comment>
<evidence type="ECO:0000256" key="4">
    <source>
        <dbReference type="ARBA" id="ARBA00013208"/>
    </source>
</evidence>
<evidence type="ECO:0000256" key="3">
    <source>
        <dbReference type="ARBA" id="ARBA00009370"/>
    </source>
</evidence>
<dbReference type="InterPro" id="IPR000223">
    <property type="entry name" value="Pept_S26A_signal_pept_1"/>
</dbReference>
<evidence type="ECO:0000259" key="8">
    <source>
        <dbReference type="Pfam" id="PF10502"/>
    </source>
</evidence>
<dbReference type="PRINTS" id="PR00727">
    <property type="entry name" value="LEADERPTASE"/>
</dbReference>
<evidence type="ECO:0000256" key="7">
    <source>
        <dbReference type="RuleBase" id="RU362042"/>
    </source>
</evidence>
<dbReference type="Pfam" id="PF10502">
    <property type="entry name" value="Peptidase_S26"/>
    <property type="match status" value="1"/>
</dbReference>
<dbReference type="EC" id="3.4.21.89" evidence="4 7"/>
<dbReference type="Gene3D" id="2.10.109.10">
    <property type="entry name" value="Umud Fragment, subunit A"/>
    <property type="match status" value="1"/>
</dbReference>
<dbReference type="InterPro" id="IPR019758">
    <property type="entry name" value="Pept_S26A_signal_pept_1_CS"/>
</dbReference>
<evidence type="ECO:0000256" key="2">
    <source>
        <dbReference type="ARBA" id="ARBA00004401"/>
    </source>
</evidence>
<dbReference type="SUPFAM" id="SSF51306">
    <property type="entry name" value="LexA/Signal peptidase"/>
    <property type="match status" value="1"/>
</dbReference>
<protein>
    <recommendedName>
        <fullName evidence="4 7">Signal peptidase I</fullName>
        <ecNumber evidence="4 7">3.4.21.89</ecNumber>
    </recommendedName>
</protein>
<dbReference type="EMBL" id="BAABAZ010000006">
    <property type="protein sequence ID" value="GAA4284933.1"/>
    <property type="molecule type" value="Genomic_DNA"/>
</dbReference>
<evidence type="ECO:0000313" key="9">
    <source>
        <dbReference type="EMBL" id="GAA4284933.1"/>
    </source>
</evidence>
<dbReference type="Proteomes" id="UP001501586">
    <property type="component" value="Unassembled WGS sequence"/>
</dbReference>
<dbReference type="PANTHER" id="PTHR43390">
    <property type="entry name" value="SIGNAL PEPTIDASE I"/>
    <property type="match status" value="1"/>
</dbReference>
<dbReference type="NCBIfam" id="TIGR02227">
    <property type="entry name" value="sigpep_I_bact"/>
    <property type="match status" value="1"/>
</dbReference>
<dbReference type="PROSITE" id="PS00501">
    <property type="entry name" value="SPASE_I_1"/>
    <property type="match status" value="1"/>
</dbReference>
<dbReference type="InterPro" id="IPR036286">
    <property type="entry name" value="LexA/Signal_pep-like_sf"/>
</dbReference>
<organism evidence="9 10">
    <name type="scientific">Brevibacterium daeguense</name>
    <dbReference type="NCBI Taxonomy" id="909936"/>
    <lineage>
        <taxon>Bacteria</taxon>
        <taxon>Bacillati</taxon>
        <taxon>Actinomycetota</taxon>
        <taxon>Actinomycetes</taxon>
        <taxon>Micrococcales</taxon>
        <taxon>Brevibacteriaceae</taxon>
        <taxon>Brevibacterium</taxon>
    </lineage>
</organism>
<sequence length="184" mass="19342">MLILALLTAGGIRALGVQNFSVSSGSMQPALQGGDTVTVWRPDALRDDVDRGDIVVFDGRGSFIASAPPSGPEQLGSWFGIGPRDVFFVKRVIAVAGDTLECCDDSGRLLLNGEPLDEPYLDPGISASEIEFAAVVPPERLWVMGDNRPGSTDSRALLGRPGGGMIPIQRVLGTVIGHGSSIDR</sequence>
<evidence type="ECO:0000256" key="1">
    <source>
        <dbReference type="ARBA" id="ARBA00000677"/>
    </source>
</evidence>
<proteinExistence type="inferred from homology"/>
<keyword evidence="10" id="KW-1185">Reference proteome</keyword>
<dbReference type="CDD" id="cd06530">
    <property type="entry name" value="S26_SPase_I"/>
    <property type="match status" value="1"/>
</dbReference>
<feature type="domain" description="Peptidase S26" evidence="8">
    <location>
        <begin position="2"/>
        <end position="175"/>
    </location>
</feature>
<reference evidence="10" key="1">
    <citation type="journal article" date="2019" name="Int. J. Syst. Evol. Microbiol.">
        <title>The Global Catalogue of Microorganisms (GCM) 10K type strain sequencing project: providing services to taxonomists for standard genome sequencing and annotation.</title>
        <authorList>
            <consortium name="The Broad Institute Genomics Platform"/>
            <consortium name="The Broad Institute Genome Sequencing Center for Infectious Disease"/>
            <person name="Wu L."/>
            <person name="Ma J."/>
        </authorList>
    </citation>
    <scope>NUCLEOTIDE SEQUENCE [LARGE SCALE GENOMIC DNA]</scope>
    <source>
        <strain evidence="10">JCM 17458</strain>
    </source>
</reference>
<comment type="catalytic activity">
    <reaction evidence="1 7">
        <text>Cleavage of hydrophobic, N-terminal signal or leader sequences from secreted and periplasmic proteins.</text>
        <dbReference type="EC" id="3.4.21.89"/>
    </reaction>
</comment>
<dbReference type="PANTHER" id="PTHR43390:SF1">
    <property type="entry name" value="CHLOROPLAST PROCESSING PEPTIDASE"/>
    <property type="match status" value="1"/>
</dbReference>
<gene>
    <name evidence="9" type="primary">lepB</name>
    <name evidence="9" type="ORF">GCM10022261_24640</name>
</gene>